<dbReference type="EMBL" id="JAQNDM010000002">
    <property type="protein sequence ID" value="MDC0714096.1"/>
    <property type="molecule type" value="Genomic_DNA"/>
</dbReference>
<dbReference type="PANTHER" id="PTHR43335">
    <property type="entry name" value="ABC TRANSPORTER, ATP-BINDING PROTEIN"/>
    <property type="match status" value="1"/>
</dbReference>
<dbReference type="SMART" id="SM00382">
    <property type="entry name" value="AAA"/>
    <property type="match status" value="1"/>
</dbReference>
<evidence type="ECO:0000256" key="2">
    <source>
        <dbReference type="ARBA" id="ARBA00022448"/>
    </source>
</evidence>
<sequence length="313" mass="33507">MIQVEGLSKYYGEHAAVRDLSFSIGKGEVIGFLGLNGAGKTTTLKILGCVLLPTSGRVVIDGFDVVKNPHEVRQRIGFLPDTPPLYDEMTVGEYLAFVAQLRGVQAKDAKAHVAEAEEKTGLREVDGVLISTLSHGYRQRVGVAQALVHRPAFLILDEPTSGLDPAQIRGMRELIRGLKGSHTVLVSSHILPEISETCDRLLIVHGGQLVAQGAEEELARKMGGGSIEVEVRGDKARAVEALQAIGPVSVTHEEGGVVGLRVEASPELRPRVAQVLVGAGLELLRLDRGAERLESIFLRLTQSGGIVSREVAS</sequence>
<dbReference type="Pfam" id="PF00005">
    <property type="entry name" value="ABC_tran"/>
    <property type="match status" value="1"/>
</dbReference>
<dbReference type="RefSeq" id="WP_272144629.1">
    <property type="nucleotide sequence ID" value="NZ_JAQNDM010000002.1"/>
</dbReference>
<dbReference type="Proteomes" id="UP001221838">
    <property type="component" value="Unassembled WGS sequence"/>
</dbReference>
<dbReference type="Gene3D" id="3.40.50.300">
    <property type="entry name" value="P-loop containing nucleotide triphosphate hydrolases"/>
    <property type="match status" value="1"/>
</dbReference>
<dbReference type="PANTHER" id="PTHR43335:SF4">
    <property type="entry name" value="ABC TRANSPORTER, ATP-BINDING PROTEIN"/>
    <property type="match status" value="1"/>
</dbReference>
<keyword evidence="7" id="KW-1185">Reference proteome</keyword>
<keyword evidence="2" id="KW-0813">Transport</keyword>
<reference evidence="6 7" key="1">
    <citation type="submission" date="2022-11" db="EMBL/GenBank/DDBJ databases">
        <title>Minimal conservation of predation-associated metabolite biosynthetic gene clusters underscores biosynthetic potential of Myxococcota including descriptions for ten novel species: Archangium lansinium sp. nov., Myxococcus landrumus sp. nov., Nannocystis bai.</title>
        <authorList>
            <person name="Ahearne A."/>
            <person name="Stevens C."/>
            <person name="Dowd S."/>
        </authorList>
    </citation>
    <scope>NUCLEOTIDE SEQUENCE [LARGE SCALE GENOMIC DNA]</scope>
    <source>
        <strain evidence="6 7">NCWAL01</strain>
    </source>
</reference>
<dbReference type="SUPFAM" id="SSF52540">
    <property type="entry name" value="P-loop containing nucleoside triphosphate hydrolases"/>
    <property type="match status" value="1"/>
</dbReference>
<evidence type="ECO:0000256" key="4">
    <source>
        <dbReference type="ARBA" id="ARBA00022840"/>
    </source>
</evidence>
<comment type="similarity">
    <text evidence="1">Belongs to the ABC transporter superfamily.</text>
</comment>
<gene>
    <name evidence="6" type="ORF">POL68_36865</name>
</gene>
<comment type="caution">
    <text evidence="6">The sequence shown here is derived from an EMBL/GenBank/DDBJ whole genome shotgun (WGS) entry which is preliminary data.</text>
</comment>
<evidence type="ECO:0000313" key="7">
    <source>
        <dbReference type="Proteomes" id="UP001221838"/>
    </source>
</evidence>
<evidence type="ECO:0000256" key="1">
    <source>
        <dbReference type="ARBA" id="ARBA00005417"/>
    </source>
</evidence>
<evidence type="ECO:0000259" key="5">
    <source>
        <dbReference type="PROSITE" id="PS50893"/>
    </source>
</evidence>
<protein>
    <submittedName>
        <fullName evidence="6">ABC transporter ATP-binding protein</fullName>
    </submittedName>
</protein>
<dbReference type="InterPro" id="IPR003439">
    <property type="entry name" value="ABC_transporter-like_ATP-bd"/>
</dbReference>
<keyword evidence="3" id="KW-0547">Nucleotide-binding</keyword>
<organism evidence="6 7">
    <name type="scientific">Stigmatella ashevillensis</name>
    <dbReference type="NCBI Taxonomy" id="2995309"/>
    <lineage>
        <taxon>Bacteria</taxon>
        <taxon>Pseudomonadati</taxon>
        <taxon>Myxococcota</taxon>
        <taxon>Myxococcia</taxon>
        <taxon>Myxococcales</taxon>
        <taxon>Cystobacterineae</taxon>
        <taxon>Archangiaceae</taxon>
        <taxon>Stigmatella</taxon>
    </lineage>
</organism>
<dbReference type="PROSITE" id="PS50893">
    <property type="entry name" value="ABC_TRANSPORTER_2"/>
    <property type="match status" value="1"/>
</dbReference>
<accession>A0ABT5DKN8</accession>
<proteinExistence type="inferred from homology"/>
<evidence type="ECO:0000313" key="6">
    <source>
        <dbReference type="EMBL" id="MDC0714096.1"/>
    </source>
</evidence>
<dbReference type="CDD" id="cd03230">
    <property type="entry name" value="ABC_DR_subfamily_A"/>
    <property type="match status" value="1"/>
</dbReference>
<keyword evidence="4 6" id="KW-0067">ATP-binding</keyword>
<name>A0ABT5DKN8_9BACT</name>
<dbReference type="GO" id="GO:0005524">
    <property type="term" value="F:ATP binding"/>
    <property type="evidence" value="ECO:0007669"/>
    <property type="project" value="UniProtKB-KW"/>
</dbReference>
<feature type="domain" description="ABC transporter" evidence="5">
    <location>
        <begin position="2"/>
        <end position="231"/>
    </location>
</feature>
<dbReference type="InterPro" id="IPR003593">
    <property type="entry name" value="AAA+_ATPase"/>
</dbReference>
<evidence type="ECO:0000256" key="3">
    <source>
        <dbReference type="ARBA" id="ARBA00022741"/>
    </source>
</evidence>
<dbReference type="InterPro" id="IPR027417">
    <property type="entry name" value="P-loop_NTPase"/>
</dbReference>